<dbReference type="InterPro" id="IPR006963">
    <property type="entry name" value="Mopterin_OxRdtase_4Fe-4S_dom"/>
</dbReference>
<comment type="cofactor">
    <cofactor evidence="2">
        <name>[4Fe-4S] cluster</name>
        <dbReference type="ChEBI" id="CHEBI:49883"/>
    </cofactor>
</comment>
<dbReference type="PROSITE" id="PS51669">
    <property type="entry name" value="4FE4S_MOW_BIS_MGD"/>
    <property type="match status" value="1"/>
</dbReference>
<dbReference type="NCBIfam" id="TIGR01591">
    <property type="entry name" value="Fdh-alpha"/>
    <property type="match status" value="1"/>
</dbReference>
<dbReference type="Pfam" id="PF04879">
    <property type="entry name" value="Molybdop_Fe4S4"/>
    <property type="match status" value="1"/>
</dbReference>
<dbReference type="InterPro" id="IPR009010">
    <property type="entry name" value="Asp_de-COase-like_dom_sf"/>
</dbReference>
<dbReference type="Gene3D" id="2.40.40.20">
    <property type="match status" value="1"/>
</dbReference>
<keyword evidence="5" id="KW-0500">Molybdenum</keyword>
<evidence type="ECO:0000313" key="12">
    <source>
        <dbReference type="Proteomes" id="UP001305652"/>
    </source>
</evidence>
<dbReference type="Pfam" id="PF01568">
    <property type="entry name" value="Molydop_binding"/>
    <property type="match status" value="1"/>
</dbReference>
<dbReference type="GeneID" id="85732651"/>
<feature type="domain" description="4Fe-4S Mo/W bis-MGD-type" evidence="10">
    <location>
        <begin position="3"/>
        <end position="59"/>
    </location>
</feature>
<dbReference type="InterPro" id="IPR027467">
    <property type="entry name" value="MopterinOxRdtase_cofactor_BS"/>
</dbReference>
<dbReference type="InterPro" id="IPR050123">
    <property type="entry name" value="Prok_molybdopt-oxidoreductase"/>
</dbReference>
<keyword evidence="6" id="KW-0479">Metal-binding</keyword>
<keyword evidence="8" id="KW-0408">Iron</keyword>
<dbReference type="RefSeq" id="WP_318620268.1">
    <property type="nucleotide sequence ID" value="NZ_CP137642.1"/>
</dbReference>
<dbReference type="Proteomes" id="UP001305652">
    <property type="component" value="Chromosome"/>
</dbReference>
<dbReference type="InterPro" id="IPR006478">
    <property type="entry name" value="Formate_DH_asu"/>
</dbReference>
<evidence type="ECO:0000259" key="10">
    <source>
        <dbReference type="PROSITE" id="PS51669"/>
    </source>
</evidence>
<dbReference type="PROSITE" id="PS00551">
    <property type="entry name" value="MOLYBDOPTERIN_PROK_1"/>
    <property type="match status" value="1"/>
</dbReference>
<dbReference type="GO" id="GO:0043546">
    <property type="term" value="F:molybdopterin cofactor binding"/>
    <property type="evidence" value="ECO:0007669"/>
    <property type="project" value="InterPro"/>
</dbReference>
<keyword evidence="7 11" id="KW-0560">Oxidoreductase</keyword>
<keyword evidence="12" id="KW-1185">Reference proteome</keyword>
<dbReference type="Gene3D" id="3.40.228.10">
    <property type="entry name" value="Dimethylsulfoxide Reductase, domain 2"/>
    <property type="match status" value="1"/>
</dbReference>
<evidence type="ECO:0000256" key="4">
    <source>
        <dbReference type="ARBA" id="ARBA00022485"/>
    </source>
</evidence>
<dbReference type="GO" id="GO:0016020">
    <property type="term" value="C:membrane"/>
    <property type="evidence" value="ECO:0007669"/>
    <property type="project" value="TreeGrafter"/>
</dbReference>
<dbReference type="InterPro" id="IPR006657">
    <property type="entry name" value="MoPterin_dinucl-bd_dom"/>
</dbReference>
<organism evidence="11 12">
    <name type="scientific">Methanoculleus receptaculi</name>
    <dbReference type="NCBI Taxonomy" id="394967"/>
    <lineage>
        <taxon>Archaea</taxon>
        <taxon>Methanobacteriati</taxon>
        <taxon>Methanobacteriota</taxon>
        <taxon>Stenosarchaea group</taxon>
        <taxon>Methanomicrobia</taxon>
        <taxon>Methanomicrobiales</taxon>
        <taxon>Methanomicrobiaceae</taxon>
        <taxon>Methanoculleus</taxon>
    </lineage>
</organism>
<dbReference type="FunFam" id="3.40.228.10:FF:000002">
    <property type="entry name" value="Formate dehydrogenase subunit alpha"/>
    <property type="match status" value="1"/>
</dbReference>
<dbReference type="KEGG" id="mrc:R6Y96_05800"/>
<evidence type="ECO:0000256" key="8">
    <source>
        <dbReference type="ARBA" id="ARBA00023004"/>
    </source>
</evidence>
<dbReference type="AlphaFoldDB" id="A0AAX4FST4"/>
<dbReference type="EMBL" id="CP137642">
    <property type="protein sequence ID" value="WOX56837.1"/>
    <property type="molecule type" value="Genomic_DNA"/>
</dbReference>
<proteinExistence type="inferred from homology"/>
<dbReference type="InterPro" id="IPR041925">
    <property type="entry name" value="CT_Formate-Dh_H"/>
</dbReference>
<dbReference type="CDD" id="cd02753">
    <property type="entry name" value="MopB_Formate-Dh-H"/>
    <property type="match status" value="1"/>
</dbReference>
<evidence type="ECO:0000256" key="2">
    <source>
        <dbReference type="ARBA" id="ARBA00001966"/>
    </source>
</evidence>
<dbReference type="InterPro" id="IPR006656">
    <property type="entry name" value="Mopterin_OxRdtase"/>
</dbReference>
<dbReference type="SUPFAM" id="SSF50692">
    <property type="entry name" value="ADC-like"/>
    <property type="match status" value="1"/>
</dbReference>
<keyword evidence="4" id="KW-0004">4Fe-4S</keyword>
<dbReference type="GO" id="GO:0008863">
    <property type="term" value="F:formate dehydrogenase (NAD+) activity"/>
    <property type="evidence" value="ECO:0007669"/>
    <property type="project" value="UniProtKB-EC"/>
</dbReference>
<dbReference type="SMART" id="SM00926">
    <property type="entry name" value="Molybdop_Fe4S4"/>
    <property type="match status" value="1"/>
</dbReference>
<evidence type="ECO:0000256" key="6">
    <source>
        <dbReference type="ARBA" id="ARBA00022723"/>
    </source>
</evidence>
<gene>
    <name evidence="11" type="primary">fdhF</name>
    <name evidence="11" type="ORF">R6Y96_05800</name>
</gene>
<evidence type="ECO:0000256" key="9">
    <source>
        <dbReference type="ARBA" id="ARBA00023014"/>
    </source>
</evidence>
<reference evidence="11 12" key="1">
    <citation type="submission" date="2023-10" db="EMBL/GenBank/DDBJ databases">
        <title>The complete genome sequence of Methanoculleus receptaculi DSM 18860.</title>
        <authorList>
            <person name="Lai S.-J."/>
            <person name="You Y.-T."/>
            <person name="Chen S.-C."/>
        </authorList>
    </citation>
    <scope>NUCLEOTIDE SEQUENCE [LARGE SCALE GENOMIC DNA]</scope>
    <source>
        <strain evidence="11 12">DSM 18860</strain>
    </source>
</reference>
<dbReference type="GO" id="GO:0051539">
    <property type="term" value="F:4 iron, 4 sulfur cluster binding"/>
    <property type="evidence" value="ECO:0007669"/>
    <property type="project" value="UniProtKB-KW"/>
</dbReference>
<dbReference type="Pfam" id="PF00384">
    <property type="entry name" value="Molybdopterin"/>
    <property type="match status" value="1"/>
</dbReference>
<evidence type="ECO:0000256" key="3">
    <source>
        <dbReference type="ARBA" id="ARBA00010312"/>
    </source>
</evidence>
<dbReference type="EC" id="1.17.1.9" evidence="11"/>
<evidence type="ECO:0000256" key="1">
    <source>
        <dbReference type="ARBA" id="ARBA00001942"/>
    </source>
</evidence>
<dbReference type="SUPFAM" id="SSF53706">
    <property type="entry name" value="Formate dehydrogenase/DMSO reductase, domains 1-3"/>
    <property type="match status" value="1"/>
</dbReference>
<sequence>MDFKYVQTTCPYCGTGCSFNLVVRDGKVVGTQPYDRSPVNEGKVCPKGTYAHEFVNSPDRLTKPLIKKDGKFVEATWDEAYDLIAQKFKSYKPDEFAALASARVSNEENYLMMKFARGVMKSRHIDHCARLCHSSTVAGLAASFGSGAMTNSILDIAESKCVFVIGSNTFEQHPLIGRKIVQAKKNGAKVIYADPRYTPTARQADLYMPFVSGSDVAILNGLMQEIIKNGWEDREFIEKRTKDFEKLKEVVMKETYSLENVSKISGIPVESLKTAAEWLGTNKPGAILYSMGITQHTVGVDNVRSVANIQMLLGNLGKPGAGVNALRGQNNVQGACDMGALPNVFTGYQKVIDEAAHKKFADAWGFPDGICEPKLGYEVTTMMNVLTDNPGELKCMYIMGENPMISDPDINHVREALESLDFLVVQDIFMTETGELADVILPAACYAERDGTQTSTERRVQRWRKAQNPPGEAKQDWQIICELAARMGYAEQFPFQSAEEIFEEIRRVTPSYAGMTYERLDRPEALHWPCPTVEHPGTPILHREKFSSPDGLGAFAPIEWKPPAEVPDEEYPFVFTTGRILWHWHTGTMTRRSATLDTEVPTGWIEINTEDAKALGIKNGEIVRAVTRRGSVEVPAKVTDDIMKGVMFMPFHFHECAANILTNNALDPVAKIPEFKACAVRVEKITEA</sequence>
<dbReference type="PANTHER" id="PTHR43105">
    <property type="entry name" value="RESPIRATORY NITRATE REDUCTASE"/>
    <property type="match status" value="1"/>
</dbReference>
<name>A0AAX4FST4_9EURY</name>
<keyword evidence="9" id="KW-0411">Iron-sulfur</keyword>
<dbReference type="PANTHER" id="PTHR43105:SF14">
    <property type="entry name" value="FORMATE DEHYDROGENASE H"/>
    <property type="match status" value="1"/>
</dbReference>
<dbReference type="CDD" id="cd02790">
    <property type="entry name" value="MopB_CT_Formate-Dh_H"/>
    <property type="match status" value="1"/>
</dbReference>
<dbReference type="GO" id="GO:0003954">
    <property type="term" value="F:NADH dehydrogenase activity"/>
    <property type="evidence" value="ECO:0007669"/>
    <property type="project" value="TreeGrafter"/>
</dbReference>
<accession>A0AAX4FST4</accession>
<evidence type="ECO:0000256" key="7">
    <source>
        <dbReference type="ARBA" id="ARBA00023002"/>
    </source>
</evidence>
<dbReference type="Gene3D" id="2.20.25.90">
    <property type="entry name" value="ADC-like domains"/>
    <property type="match status" value="1"/>
</dbReference>
<dbReference type="Gene3D" id="3.40.50.740">
    <property type="match status" value="1"/>
</dbReference>
<comment type="cofactor">
    <cofactor evidence="1">
        <name>Mo-bis(molybdopterin guanine dinucleotide)</name>
        <dbReference type="ChEBI" id="CHEBI:60539"/>
    </cofactor>
</comment>
<dbReference type="GO" id="GO:0015942">
    <property type="term" value="P:formate metabolic process"/>
    <property type="evidence" value="ECO:0007669"/>
    <property type="project" value="InterPro"/>
</dbReference>
<evidence type="ECO:0000256" key="5">
    <source>
        <dbReference type="ARBA" id="ARBA00022505"/>
    </source>
</evidence>
<dbReference type="GO" id="GO:0022904">
    <property type="term" value="P:respiratory electron transport chain"/>
    <property type="evidence" value="ECO:0007669"/>
    <property type="project" value="TreeGrafter"/>
</dbReference>
<comment type="similarity">
    <text evidence="3">Belongs to the prokaryotic molybdopterin-containing oxidoreductase family.</text>
</comment>
<protein>
    <submittedName>
        <fullName evidence="11">Formate dehydrogenase subunit alpha</fullName>
        <ecNumber evidence="11">1.17.1.9</ecNumber>
    </submittedName>
</protein>
<dbReference type="InterPro" id="IPR041924">
    <property type="entry name" value="Formate_Dh-H_N"/>
</dbReference>
<dbReference type="FunFam" id="2.40.40.20:FF:000005">
    <property type="entry name" value="Periplasmic nitrate reductase"/>
    <property type="match status" value="1"/>
</dbReference>
<evidence type="ECO:0000313" key="11">
    <source>
        <dbReference type="EMBL" id="WOX56837.1"/>
    </source>
</evidence>
<dbReference type="GO" id="GO:0046872">
    <property type="term" value="F:metal ion binding"/>
    <property type="evidence" value="ECO:0007669"/>
    <property type="project" value="UniProtKB-KW"/>
</dbReference>